<feature type="active site" evidence="5">
    <location>
        <position position="234"/>
    </location>
</feature>
<evidence type="ECO:0000256" key="4">
    <source>
        <dbReference type="ARBA" id="ARBA00022801"/>
    </source>
</evidence>
<dbReference type="Pfam" id="PF12697">
    <property type="entry name" value="Abhydrolase_6"/>
    <property type="match status" value="1"/>
</dbReference>
<dbReference type="HAMAP" id="MF_01260">
    <property type="entry name" value="Carboxylester"/>
    <property type="match status" value="1"/>
</dbReference>
<feature type="binding site" evidence="5">
    <location>
        <position position="234"/>
    </location>
    <ligand>
        <name>substrate</name>
    </ligand>
</feature>
<comment type="pathway">
    <text evidence="5">Cofactor biosynthesis; biotin biosynthesis.</text>
</comment>
<dbReference type="PANTHER" id="PTHR43798:SF31">
    <property type="entry name" value="AB HYDROLASE SUPERFAMILY PROTEIN YCLE"/>
    <property type="match status" value="1"/>
</dbReference>
<feature type="binding site" evidence="5">
    <location>
        <position position="18"/>
    </location>
    <ligand>
        <name>substrate</name>
    </ligand>
</feature>
<keyword evidence="1 5" id="KW-0719">Serine esterase</keyword>
<gene>
    <name evidence="5 7" type="primary">bioH</name>
    <name evidence="7" type="ORF">NAF29_14715</name>
</gene>
<dbReference type="Proteomes" id="UP001165393">
    <property type="component" value="Unassembled WGS sequence"/>
</dbReference>
<dbReference type="NCBIfam" id="TIGR01738">
    <property type="entry name" value="bioH"/>
    <property type="match status" value="1"/>
</dbReference>
<feature type="binding site" evidence="5">
    <location>
        <begin position="79"/>
        <end position="80"/>
    </location>
    <ligand>
        <name>substrate</name>
    </ligand>
</feature>
<feature type="binding site" evidence="5">
    <location>
        <begin position="142"/>
        <end position="146"/>
    </location>
    <ligand>
        <name>substrate</name>
    </ligand>
</feature>
<keyword evidence="3 5" id="KW-0093">Biotin biosynthesis</keyword>
<comment type="subcellular location">
    <subcellularLocation>
        <location evidence="5">Cytoplasm</location>
    </subcellularLocation>
</comment>
<proteinExistence type="inferred from homology"/>
<protein>
    <recommendedName>
        <fullName evidence="5">Pimeloyl-[acyl-carrier protein] methyl ester esterase</fullName>
        <ecNumber evidence="5">3.1.1.85</ecNumber>
    </recommendedName>
    <alternativeName>
        <fullName evidence="5">Biotin synthesis protein BioH</fullName>
    </alternativeName>
    <alternativeName>
        <fullName evidence="5">Carboxylesterase BioH</fullName>
    </alternativeName>
</protein>
<comment type="catalytic activity">
    <reaction evidence="5">
        <text>6-carboxyhexanoyl-[ACP] methyl ester + H2O = 6-carboxyhexanoyl-[ACP] + methanol + H(+)</text>
        <dbReference type="Rhea" id="RHEA:42700"/>
        <dbReference type="Rhea" id="RHEA-COMP:9955"/>
        <dbReference type="Rhea" id="RHEA-COMP:10186"/>
        <dbReference type="ChEBI" id="CHEBI:15377"/>
        <dbReference type="ChEBI" id="CHEBI:15378"/>
        <dbReference type="ChEBI" id="CHEBI:17790"/>
        <dbReference type="ChEBI" id="CHEBI:78846"/>
        <dbReference type="ChEBI" id="CHEBI:82735"/>
        <dbReference type="EC" id="3.1.1.85"/>
    </reaction>
</comment>
<feature type="domain" description="AB hydrolase-1" evidence="6">
    <location>
        <begin position="12"/>
        <end position="240"/>
    </location>
</feature>
<dbReference type="InterPro" id="IPR000073">
    <property type="entry name" value="AB_hydrolase_1"/>
</dbReference>
<evidence type="ECO:0000256" key="3">
    <source>
        <dbReference type="ARBA" id="ARBA00022756"/>
    </source>
</evidence>
<evidence type="ECO:0000313" key="8">
    <source>
        <dbReference type="Proteomes" id="UP001165393"/>
    </source>
</evidence>
<feature type="active site" evidence="5">
    <location>
        <position position="206"/>
    </location>
</feature>
<dbReference type="InterPro" id="IPR029058">
    <property type="entry name" value="AB_hydrolase_fold"/>
</dbReference>
<sequence>MAVSRVGTGPNLVLLHGWGMNSAVFQELVDALQQQYCCSLIDLPGFGDQPECEAASSIDAWLEQLLPQLPERAIWLGWSLGGLLVQRAAQCYPERIIGQLLVASSPYFQAVTQQSWRGIKPEVLALFAEQLSHDPNQTIERFLAIQAMGSETLKSDIKSLRAQVLSKPSPSQSALADGLSFLAKVDYRNVDTLSQPPAAWLLGRKDGLVPKALATWLREYRPHQPVTVFAASSHAPFISQLGDTVDWIVDASTGFDTE</sequence>
<dbReference type="InterPro" id="IPR050266">
    <property type="entry name" value="AB_hydrolase_sf"/>
</dbReference>
<dbReference type="GO" id="GO:0090499">
    <property type="term" value="F:pimelyl-[acyl-carrier protein] methyl ester esterase activity"/>
    <property type="evidence" value="ECO:0007669"/>
    <property type="project" value="UniProtKB-EC"/>
</dbReference>
<comment type="subunit">
    <text evidence="5">Monomer.</text>
</comment>
<keyword evidence="8" id="KW-1185">Reference proteome</keyword>
<evidence type="ECO:0000256" key="5">
    <source>
        <dbReference type="HAMAP-Rule" id="MF_01260"/>
    </source>
</evidence>
<dbReference type="EMBL" id="JAMQGP010000008">
    <property type="protein sequence ID" value="MCM2680905.1"/>
    <property type="molecule type" value="Genomic_DNA"/>
</dbReference>
<comment type="function">
    <text evidence="5">The physiological role of BioH is to remove the methyl group introduced by BioC when the pimeloyl moiety is complete. It allows to synthesize pimeloyl-ACP via the fatty acid synthetic pathway through the hydrolysis of the ester bonds of pimeloyl-ACP esters.</text>
</comment>
<dbReference type="AlphaFoldDB" id="A0AA42B888"/>
<dbReference type="PANTHER" id="PTHR43798">
    <property type="entry name" value="MONOACYLGLYCEROL LIPASE"/>
    <property type="match status" value="1"/>
</dbReference>
<evidence type="ECO:0000256" key="2">
    <source>
        <dbReference type="ARBA" id="ARBA00022490"/>
    </source>
</evidence>
<dbReference type="GO" id="GO:0009102">
    <property type="term" value="P:biotin biosynthetic process"/>
    <property type="evidence" value="ECO:0007669"/>
    <property type="project" value="UniProtKB-UniRule"/>
</dbReference>
<keyword evidence="2 5" id="KW-0963">Cytoplasm</keyword>
<comment type="caution">
    <text evidence="7">The sequence shown here is derived from an EMBL/GenBank/DDBJ whole genome shotgun (WGS) entry which is preliminary data.</text>
</comment>
<feature type="active site" description="Nucleophile" evidence="5">
    <location>
        <position position="79"/>
    </location>
</feature>
<evidence type="ECO:0000259" key="6">
    <source>
        <dbReference type="Pfam" id="PF12697"/>
    </source>
</evidence>
<dbReference type="EC" id="3.1.1.85" evidence="5"/>
<dbReference type="GO" id="GO:0016020">
    <property type="term" value="C:membrane"/>
    <property type="evidence" value="ECO:0007669"/>
    <property type="project" value="TreeGrafter"/>
</dbReference>
<keyword evidence="4 5" id="KW-0378">Hydrolase</keyword>
<evidence type="ECO:0000256" key="1">
    <source>
        <dbReference type="ARBA" id="ARBA00022487"/>
    </source>
</evidence>
<dbReference type="SUPFAM" id="SSF53474">
    <property type="entry name" value="alpha/beta-Hydrolases"/>
    <property type="match status" value="1"/>
</dbReference>
<evidence type="ECO:0000313" key="7">
    <source>
        <dbReference type="EMBL" id="MCM2680905.1"/>
    </source>
</evidence>
<dbReference type="GO" id="GO:0005737">
    <property type="term" value="C:cytoplasm"/>
    <property type="evidence" value="ECO:0007669"/>
    <property type="project" value="UniProtKB-SubCell"/>
</dbReference>
<organism evidence="7 8">
    <name type="scientific">Echinimonas agarilytica</name>
    <dbReference type="NCBI Taxonomy" id="1215918"/>
    <lineage>
        <taxon>Bacteria</taxon>
        <taxon>Pseudomonadati</taxon>
        <taxon>Pseudomonadota</taxon>
        <taxon>Gammaproteobacteria</taxon>
        <taxon>Alteromonadales</taxon>
        <taxon>Echinimonadaceae</taxon>
        <taxon>Echinimonas</taxon>
    </lineage>
</organism>
<comment type="similarity">
    <text evidence="5">Belongs to the AB hydrolase superfamily. Carboxylesterase BioH family.</text>
</comment>
<dbReference type="InterPro" id="IPR010076">
    <property type="entry name" value="BioH"/>
</dbReference>
<dbReference type="Gene3D" id="3.40.50.1820">
    <property type="entry name" value="alpha/beta hydrolase"/>
    <property type="match status" value="1"/>
</dbReference>
<reference evidence="7 8" key="1">
    <citation type="journal article" date="2013" name="Antonie Van Leeuwenhoek">
        <title>Echinimonas agarilytica gen. nov., sp. nov., a new gammaproteobacterium isolated from the sea urchin Strongylocentrotus intermedius.</title>
        <authorList>
            <person name="Nedashkovskaya O.I."/>
            <person name="Stenkova A.M."/>
            <person name="Zhukova N.V."/>
            <person name="Van Trappen S."/>
            <person name="Lee J.S."/>
            <person name="Kim S.B."/>
        </authorList>
    </citation>
    <scope>NUCLEOTIDE SEQUENCE [LARGE SCALE GENOMIC DNA]</scope>
    <source>
        <strain evidence="7 8">KMM 6351</strain>
    </source>
</reference>
<accession>A0AA42B888</accession>
<name>A0AA42B888_9GAMM</name>
<dbReference type="RefSeq" id="WP_251262389.1">
    <property type="nucleotide sequence ID" value="NZ_JAMQGP010000008.1"/>
</dbReference>